<evidence type="ECO:0000256" key="1">
    <source>
        <dbReference type="SAM" id="Phobius"/>
    </source>
</evidence>
<dbReference type="GO" id="GO:0140359">
    <property type="term" value="F:ABC-type transporter activity"/>
    <property type="evidence" value="ECO:0007669"/>
    <property type="project" value="InterPro"/>
</dbReference>
<feature type="transmembrane region" description="Helical" evidence="1">
    <location>
        <begin position="125"/>
        <end position="150"/>
    </location>
</feature>
<reference evidence="2" key="1">
    <citation type="submission" date="2018-06" db="EMBL/GenBank/DDBJ databases">
        <authorList>
            <person name="Zhirakovskaya E."/>
        </authorList>
    </citation>
    <scope>NUCLEOTIDE SEQUENCE</scope>
</reference>
<proteinExistence type="predicted"/>
<keyword evidence="1" id="KW-1133">Transmembrane helix</keyword>
<dbReference type="AlphaFoldDB" id="A0A3B0V3Q5"/>
<feature type="transmembrane region" description="Helical" evidence="1">
    <location>
        <begin position="73"/>
        <end position="94"/>
    </location>
</feature>
<accession>A0A3B0V3Q5</accession>
<feature type="non-terminal residue" evidence="2">
    <location>
        <position position="295"/>
    </location>
</feature>
<dbReference type="Pfam" id="PF12679">
    <property type="entry name" value="ABC2_membrane_2"/>
    <property type="match status" value="1"/>
</dbReference>
<keyword evidence="1" id="KW-0812">Transmembrane</keyword>
<gene>
    <name evidence="2" type="ORF">MNBD_CHLOROFLEXI01-3507</name>
</gene>
<feature type="transmembrane region" description="Helical" evidence="1">
    <location>
        <begin position="33"/>
        <end position="53"/>
    </location>
</feature>
<evidence type="ECO:0000313" key="2">
    <source>
        <dbReference type="EMBL" id="VAW31489.1"/>
    </source>
</evidence>
<protein>
    <submittedName>
        <fullName evidence="2">ABC-2 type transporter</fullName>
    </submittedName>
</protein>
<feature type="transmembrane region" description="Helical" evidence="1">
    <location>
        <begin position="156"/>
        <end position="180"/>
    </location>
</feature>
<feature type="transmembrane region" description="Helical" evidence="1">
    <location>
        <begin position="192"/>
        <end position="214"/>
    </location>
</feature>
<dbReference type="PANTHER" id="PTHR43471">
    <property type="entry name" value="ABC TRANSPORTER PERMEASE"/>
    <property type="match status" value="1"/>
</dbReference>
<keyword evidence="1" id="KW-0472">Membrane</keyword>
<organism evidence="2">
    <name type="scientific">hydrothermal vent metagenome</name>
    <dbReference type="NCBI Taxonomy" id="652676"/>
    <lineage>
        <taxon>unclassified sequences</taxon>
        <taxon>metagenomes</taxon>
        <taxon>ecological metagenomes</taxon>
    </lineage>
</organism>
<name>A0A3B0V3Q5_9ZZZZ</name>
<sequence>MTAIINRSYLNKHDLRMTAVVARREIRDSFRDWRIIIPIFLLTLIFPALMNFTASRLLNFVSDFGAEVIGNQLVPFLLLVVGFFPMSFSLIIALETFVGEKERKSMEPLLSTPLSNGQLYAGKMLAALVPPLSASYLGMAVYMIGLYFSIDWRPGLPLVAQTVLLTTVQGIIMVAGAVVVSSQATSVRAANLLASFIIVPMAILIQAEAAALFWGNHDGLWWLLLALVITAVVLIRMGLSLFNREELLGRDIDQIRLGWMIRQFWDYFSGRTPLKTDGFQLANGSHSFKGTSRLP</sequence>
<feature type="transmembrane region" description="Helical" evidence="1">
    <location>
        <begin position="220"/>
        <end position="242"/>
    </location>
</feature>
<dbReference type="GO" id="GO:0005886">
    <property type="term" value="C:plasma membrane"/>
    <property type="evidence" value="ECO:0007669"/>
    <property type="project" value="UniProtKB-SubCell"/>
</dbReference>
<dbReference type="EMBL" id="UOEU01000230">
    <property type="protein sequence ID" value="VAW31489.1"/>
    <property type="molecule type" value="Genomic_DNA"/>
</dbReference>